<sequence length="194" mass="22673">MASDEPSIRVDFGTPIVFFDSHPDEQEGYLYSYWSGLKSSLKIAWTGEVPKFHETGVLRIYFWTHDGTQGLKDYELREYQTVKEDWQKLLDLPDVRRAVVMGYSGQNPYTMGNNPWVEKFKRDAKRAAKAEEERKAQGEKAAERKRDNNAGGMIDFDELIEQTEQVEYEKELKERELEQERRAGSSEHDRLLDV</sequence>
<comment type="caution">
    <text evidence="2">The sequence shown here is derived from an EMBL/GenBank/DDBJ whole genome shotgun (WGS) entry which is preliminary data.</text>
</comment>
<name>A0A8H7WKJ4_9HELO</name>
<evidence type="ECO:0000313" key="2">
    <source>
        <dbReference type="EMBL" id="KAG4426793.1"/>
    </source>
</evidence>
<protein>
    <submittedName>
        <fullName evidence="2">Uncharacterized protein</fullName>
    </submittedName>
</protein>
<keyword evidence="3" id="KW-1185">Reference proteome</keyword>
<feature type="region of interest" description="Disordered" evidence="1">
    <location>
        <begin position="133"/>
        <end position="156"/>
    </location>
</feature>
<feature type="compositionally biased region" description="Basic and acidic residues" evidence="1">
    <location>
        <begin position="133"/>
        <end position="148"/>
    </location>
</feature>
<dbReference type="Proteomes" id="UP000664132">
    <property type="component" value="Unassembled WGS sequence"/>
</dbReference>
<reference evidence="2" key="1">
    <citation type="submission" date="2021-02" db="EMBL/GenBank/DDBJ databases">
        <title>Genome sequence Cadophora malorum strain M34.</title>
        <authorList>
            <person name="Stefanovic E."/>
            <person name="Vu D."/>
            <person name="Scully C."/>
            <person name="Dijksterhuis J."/>
            <person name="Roader J."/>
            <person name="Houbraken J."/>
        </authorList>
    </citation>
    <scope>NUCLEOTIDE SEQUENCE</scope>
    <source>
        <strain evidence="2">M34</strain>
    </source>
</reference>
<gene>
    <name evidence="2" type="ORF">IFR04_000224</name>
</gene>
<accession>A0A8H7WKJ4</accession>
<dbReference type="EMBL" id="JAFJYH010000001">
    <property type="protein sequence ID" value="KAG4426793.1"/>
    <property type="molecule type" value="Genomic_DNA"/>
</dbReference>
<evidence type="ECO:0000256" key="1">
    <source>
        <dbReference type="SAM" id="MobiDB-lite"/>
    </source>
</evidence>
<proteinExistence type="predicted"/>
<dbReference type="InterPro" id="IPR018247">
    <property type="entry name" value="EF_Hand_1_Ca_BS"/>
</dbReference>
<dbReference type="OrthoDB" id="3589080at2759"/>
<evidence type="ECO:0000313" key="3">
    <source>
        <dbReference type="Proteomes" id="UP000664132"/>
    </source>
</evidence>
<feature type="region of interest" description="Disordered" evidence="1">
    <location>
        <begin position="170"/>
        <end position="194"/>
    </location>
</feature>
<dbReference type="AlphaFoldDB" id="A0A8H7WKJ4"/>
<dbReference type="PROSITE" id="PS00018">
    <property type="entry name" value="EF_HAND_1"/>
    <property type="match status" value="1"/>
</dbReference>
<organism evidence="2 3">
    <name type="scientific">Cadophora malorum</name>
    <dbReference type="NCBI Taxonomy" id="108018"/>
    <lineage>
        <taxon>Eukaryota</taxon>
        <taxon>Fungi</taxon>
        <taxon>Dikarya</taxon>
        <taxon>Ascomycota</taxon>
        <taxon>Pezizomycotina</taxon>
        <taxon>Leotiomycetes</taxon>
        <taxon>Helotiales</taxon>
        <taxon>Ploettnerulaceae</taxon>
        <taxon>Cadophora</taxon>
    </lineage>
</organism>